<dbReference type="Gene3D" id="3.20.20.70">
    <property type="entry name" value="Aldolase class I"/>
    <property type="match status" value="1"/>
</dbReference>
<reference evidence="12 13" key="1">
    <citation type="journal article" date="2015" name="Genome Biol. Evol.">
        <title>Phylogenomic analyses indicate that early fungi evolved digesting cell walls of algal ancestors of land plants.</title>
        <authorList>
            <person name="Chang Y."/>
            <person name="Wang S."/>
            <person name="Sekimoto S."/>
            <person name="Aerts A.L."/>
            <person name="Choi C."/>
            <person name="Clum A."/>
            <person name="LaButti K.M."/>
            <person name="Lindquist E.A."/>
            <person name="Yee Ngan C."/>
            <person name="Ohm R.A."/>
            <person name="Salamov A.A."/>
            <person name="Grigoriev I.V."/>
            <person name="Spatafora J.W."/>
            <person name="Berbee M.L."/>
        </authorList>
    </citation>
    <scope>NUCLEOTIDE SEQUENCE [LARGE SCALE GENOMIC DNA]</scope>
    <source>
        <strain evidence="12 13">NRRL 28638</strain>
    </source>
</reference>
<dbReference type="GO" id="GO:0047280">
    <property type="term" value="F:nicotinamide phosphoribosyltransferase activity"/>
    <property type="evidence" value="ECO:0007669"/>
    <property type="project" value="UniProtKB-EC"/>
</dbReference>
<dbReference type="Pfam" id="PF04095">
    <property type="entry name" value="NAPRTase"/>
    <property type="match status" value="1"/>
</dbReference>
<evidence type="ECO:0000259" key="11">
    <source>
        <dbReference type="Pfam" id="PF18127"/>
    </source>
</evidence>
<dbReference type="PIRSF" id="PIRSF005943">
    <property type="entry name" value="NMPRT"/>
    <property type="match status" value="1"/>
</dbReference>
<evidence type="ECO:0000313" key="13">
    <source>
        <dbReference type="Proteomes" id="UP000070444"/>
    </source>
</evidence>
<organism evidence="12 13">
    <name type="scientific">Conidiobolus coronatus (strain ATCC 28846 / CBS 209.66 / NRRL 28638)</name>
    <name type="common">Delacroixia coronata</name>
    <dbReference type="NCBI Taxonomy" id="796925"/>
    <lineage>
        <taxon>Eukaryota</taxon>
        <taxon>Fungi</taxon>
        <taxon>Fungi incertae sedis</taxon>
        <taxon>Zoopagomycota</taxon>
        <taxon>Entomophthoromycotina</taxon>
        <taxon>Entomophthoromycetes</taxon>
        <taxon>Entomophthorales</taxon>
        <taxon>Ancylistaceae</taxon>
        <taxon>Conidiobolus</taxon>
    </lineage>
</organism>
<feature type="binding site" evidence="9">
    <location>
        <begin position="338"/>
        <end position="339"/>
    </location>
    <ligand>
        <name>beta-nicotinamide D-ribonucleotide</name>
        <dbReference type="ChEBI" id="CHEBI:14649"/>
    </ligand>
</feature>
<feature type="binding site" evidence="9">
    <location>
        <position position="297"/>
    </location>
    <ligand>
        <name>diphosphate</name>
        <dbReference type="ChEBI" id="CHEBI:33019"/>
    </ligand>
</feature>
<dbReference type="EMBL" id="KQ964647">
    <property type="protein sequence ID" value="KXN67280.1"/>
    <property type="molecule type" value="Genomic_DNA"/>
</dbReference>
<evidence type="ECO:0000256" key="3">
    <source>
        <dbReference type="ARBA" id="ARBA00022676"/>
    </source>
</evidence>
<dbReference type="GO" id="GO:0009435">
    <property type="term" value="P:NAD+ biosynthetic process"/>
    <property type="evidence" value="ECO:0007669"/>
    <property type="project" value="UniProtKB-UniPathway"/>
</dbReference>
<comment type="similarity">
    <text evidence="1">Belongs to the NAPRTase family.</text>
</comment>
<dbReference type="NCBIfam" id="NF006629">
    <property type="entry name" value="PRK09198.1"/>
    <property type="match status" value="1"/>
</dbReference>
<evidence type="ECO:0000256" key="5">
    <source>
        <dbReference type="ARBA" id="ARBA00035007"/>
    </source>
</evidence>
<dbReference type="AlphaFoldDB" id="A0A137NWR4"/>
<evidence type="ECO:0000313" key="12">
    <source>
        <dbReference type="EMBL" id="KXN67280.1"/>
    </source>
</evidence>
<dbReference type="STRING" id="796925.A0A137NWR4"/>
<protein>
    <recommendedName>
        <fullName evidence="7">Nicotinamide phosphoribosyltransferase</fullName>
        <ecNumber evidence="6">2.4.2.12</ecNumber>
    </recommendedName>
</protein>
<gene>
    <name evidence="12" type="ORF">CONCODRAFT_19712</name>
</gene>
<evidence type="ECO:0000259" key="10">
    <source>
        <dbReference type="Pfam" id="PF04095"/>
    </source>
</evidence>
<keyword evidence="4" id="KW-0808">Transferase</keyword>
<feature type="domain" description="Nicotinamide phosphoribosyltransferase N-terminal" evidence="11">
    <location>
        <begin position="6"/>
        <end position="106"/>
    </location>
</feature>
<sequence length="503" mass="56490">MNNIPLLFLTDSYKLSHYKAYPKAEKLIAYGEFRTSYLKDPNDSRLIYYGMEYILENYLNKPITQEDLDKLDNFCQTHNVAYTSFPFPRDLFQKVINEHGGWFPIKLESLPEGEVVYPHVPVYQITATGEFSGLVTYLESLFTMVWYPSTVATLSRRGKVLISKAFEKSVNPDNFYLIESRLHDFGFRGCTSIEQSIIGGSAHLLNFTGSDTIPACYYTQSHLNDGKPVATSIPASEHSVMTSYPTEREALVKMIDEFGQGIVACVMDSYDYVECLSKILPTVQSLVLQKGGMLVIRPDSGDSIETVIQGLRAAEQVFGTTTNSKGYKVINHCSVIQGDGIDLAILEKLLDKVLEEGFSAENVAFGMGGGLLQKVNRDTLSFATKLSCVISESGEVRDVMKFPKTDGGKISLPGEFEVRLDDKNKTPLVYPKSESTTANENLLKVVYDYGPVAHQKLKFKEIRDKLEVRWNELPCQHNPISEAMELKKQAWLNSFNKADKQNL</sequence>
<dbReference type="Pfam" id="PF18127">
    <property type="entry name" value="NAMPT_N"/>
    <property type="match status" value="1"/>
</dbReference>
<evidence type="ECO:0000256" key="9">
    <source>
        <dbReference type="PIRSR" id="PIRSR005943-1"/>
    </source>
</evidence>
<dbReference type="OMA" id="TFGFAMK"/>
<evidence type="ECO:0000256" key="1">
    <source>
        <dbReference type="ARBA" id="ARBA00010897"/>
    </source>
</evidence>
<evidence type="ECO:0000256" key="6">
    <source>
        <dbReference type="ARBA" id="ARBA00035024"/>
    </source>
</evidence>
<feature type="binding site" evidence="9">
    <location>
        <position position="238"/>
    </location>
    <ligand>
        <name>diphosphate</name>
        <dbReference type="ChEBI" id="CHEBI:33019"/>
    </ligand>
</feature>
<dbReference type="InterPro" id="IPR041529">
    <property type="entry name" value="DUF5598"/>
</dbReference>
<dbReference type="InterPro" id="IPR013785">
    <property type="entry name" value="Aldolase_TIM"/>
</dbReference>
<evidence type="ECO:0000256" key="2">
    <source>
        <dbReference type="ARBA" id="ARBA00022642"/>
    </source>
</evidence>
<feature type="binding site" evidence="9">
    <location>
        <position position="377"/>
    </location>
    <ligand>
        <name>beta-nicotinamide D-ribonucleotide</name>
        <dbReference type="ChEBI" id="CHEBI:14649"/>
    </ligand>
</feature>
<dbReference type="UniPathway" id="UPA00253"/>
<accession>A0A137NWR4</accession>
<dbReference type="PANTHER" id="PTHR43816:SF1">
    <property type="entry name" value="NICOTINAMIDE PHOSPHORIBOSYLTRANSFERASE"/>
    <property type="match status" value="1"/>
</dbReference>
<dbReference type="Proteomes" id="UP000070444">
    <property type="component" value="Unassembled WGS sequence"/>
</dbReference>
<evidence type="ECO:0000256" key="4">
    <source>
        <dbReference type="ARBA" id="ARBA00022679"/>
    </source>
</evidence>
<feature type="binding site" evidence="9">
    <location>
        <position position="211"/>
    </location>
    <ligand>
        <name>beta-nicotinamide D-ribonucleotide</name>
        <dbReference type="ChEBI" id="CHEBI:14649"/>
    </ligand>
</feature>
<dbReference type="InterPro" id="IPR036068">
    <property type="entry name" value="Nicotinate_pribotase-like_C"/>
</dbReference>
<dbReference type="EC" id="2.4.2.12" evidence="6"/>
<feature type="binding site" evidence="9">
    <location>
        <position position="369"/>
    </location>
    <ligand>
        <name>beta-nicotinamide D-ribonucleotide</name>
        <dbReference type="ChEBI" id="CHEBI:14649"/>
    </ligand>
</feature>
<dbReference type="InterPro" id="IPR016471">
    <property type="entry name" value="Nicotinamide_PRibTrfase"/>
</dbReference>
<dbReference type="SUPFAM" id="SSF51690">
    <property type="entry name" value="Nicotinate/Quinolinate PRTase C-terminal domain-like"/>
    <property type="match status" value="1"/>
</dbReference>
<keyword evidence="13" id="KW-1185">Reference proteome</keyword>
<feature type="binding site" evidence="9">
    <location>
        <position position="188"/>
    </location>
    <ligand>
        <name>diphosphate</name>
        <dbReference type="ChEBI" id="CHEBI:33019"/>
    </ligand>
</feature>
<name>A0A137NWR4_CONC2</name>
<evidence type="ECO:0000256" key="8">
    <source>
        <dbReference type="ARBA" id="ARBA00047835"/>
    </source>
</evidence>
<dbReference type="SUPFAM" id="SSF54675">
    <property type="entry name" value="Nicotinate/Quinolinate PRTase N-terminal domain-like"/>
    <property type="match status" value="1"/>
</dbReference>
<comment type="pathway">
    <text evidence="5">Cofactor biosynthesis; NAD(+) biosynthesis; nicotinamide D-ribonucleotide from 5-phospho-alpha-D-ribose 1-diphosphate and nicotinamide: step 1/1.</text>
</comment>
<feature type="binding site" evidence="9">
    <location>
        <begin position="297"/>
        <end position="299"/>
    </location>
    <ligand>
        <name>beta-nicotinamide D-ribonucleotide</name>
        <dbReference type="ChEBI" id="CHEBI:14649"/>
    </ligand>
</feature>
<proteinExistence type="inferred from homology"/>
<dbReference type="OrthoDB" id="193380at2759"/>
<evidence type="ECO:0000256" key="7">
    <source>
        <dbReference type="ARBA" id="ARBA00035036"/>
    </source>
</evidence>
<dbReference type="PANTHER" id="PTHR43816">
    <property type="entry name" value="NICOTINAMIDE PHOSPHORIBOSYLTRANSFERASE"/>
    <property type="match status" value="1"/>
</dbReference>
<keyword evidence="2" id="KW-0662">Pyridine nucleotide biosynthesis</keyword>
<feature type="domain" description="Nicotinate/nicotinamide phosphoribosyltransferase" evidence="10">
    <location>
        <begin position="181"/>
        <end position="415"/>
    </location>
</feature>
<dbReference type="InterPro" id="IPR041525">
    <property type="entry name" value="N/Namide_PRibTrfase"/>
</dbReference>
<keyword evidence="3" id="KW-0328">Glycosyltransferase</keyword>
<comment type="catalytic activity">
    <reaction evidence="8">
        <text>beta-nicotinamide D-ribonucleotide + diphosphate = 5-phospho-alpha-D-ribose 1-diphosphate + nicotinamide + H(+)</text>
        <dbReference type="Rhea" id="RHEA:16149"/>
        <dbReference type="ChEBI" id="CHEBI:14649"/>
        <dbReference type="ChEBI" id="CHEBI:15378"/>
        <dbReference type="ChEBI" id="CHEBI:17154"/>
        <dbReference type="ChEBI" id="CHEBI:33019"/>
        <dbReference type="ChEBI" id="CHEBI:58017"/>
        <dbReference type="EC" id="2.4.2.12"/>
    </reaction>
    <physiologicalReaction direction="right-to-left" evidence="8">
        <dbReference type="Rhea" id="RHEA:16151"/>
    </physiologicalReaction>
</comment>